<dbReference type="AlphaFoldDB" id="A0A385SU52"/>
<dbReference type="Proteomes" id="UP000266183">
    <property type="component" value="Chromosome"/>
</dbReference>
<dbReference type="KEGG" id="chk:D4L85_27390"/>
<dbReference type="EMBL" id="CP032382">
    <property type="protein sequence ID" value="AYB34076.1"/>
    <property type="molecule type" value="Genomic_DNA"/>
</dbReference>
<gene>
    <name evidence="1" type="ORF">D4L85_27390</name>
</gene>
<keyword evidence="2" id="KW-1185">Reference proteome</keyword>
<evidence type="ECO:0000313" key="2">
    <source>
        <dbReference type="Proteomes" id="UP000266183"/>
    </source>
</evidence>
<sequence>MLVKNTNKGDGDWFKNLLVKNTNKGDGPLSPTLQIKSWPVHLPIDAHPSNHWLQMMLRVNEFPTKPTCWCLTNKFF</sequence>
<proteinExistence type="predicted"/>
<organism evidence="1 2">
    <name type="scientific">Chryseolinea soli</name>
    <dbReference type="NCBI Taxonomy" id="2321403"/>
    <lineage>
        <taxon>Bacteria</taxon>
        <taxon>Pseudomonadati</taxon>
        <taxon>Bacteroidota</taxon>
        <taxon>Cytophagia</taxon>
        <taxon>Cytophagales</taxon>
        <taxon>Fulvivirgaceae</taxon>
        <taxon>Chryseolinea</taxon>
    </lineage>
</organism>
<reference evidence="2" key="1">
    <citation type="submission" date="2018-09" db="EMBL/GenBank/DDBJ databases">
        <title>Chryseolinea sp. KIS68-18 isolated from soil.</title>
        <authorList>
            <person name="Weon H.-Y."/>
            <person name="Kwon S.-W."/>
            <person name="Lee S.A."/>
        </authorList>
    </citation>
    <scope>NUCLEOTIDE SEQUENCE [LARGE SCALE GENOMIC DNA]</scope>
    <source>
        <strain evidence="2">KIS68-18</strain>
    </source>
</reference>
<evidence type="ECO:0000313" key="1">
    <source>
        <dbReference type="EMBL" id="AYB34076.1"/>
    </source>
</evidence>
<name>A0A385SU52_9BACT</name>
<protein>
    <submittedName>
        <fullName evidence="1">Uncharacterized protein</fullName>
    </submittedName>
</protein>
<accession>A0A385SU52</accession>